<keyword evidence="3" id="KW-1185">Reference proteome</keyword>
<dbReference type="InterPro" id="IPR001098">
    <property type="entry name" value="DNA-dir_DNA_pol_A_palm_dom"/>
</dbReference>
<dbReference type="OrthoDB" id="2320933at2759"/>
<dbReference type="PANTHER" id="PTHR10133">
    <property type="entry name" value="DNA POLYMERASE I"/>
    <property type="match status" value="1"/>
</dbReference>
<accession>A0A2Z7BI22</accession>
<dbReference type="InterPro" id="IPR043502">
    <property type="entry name" value="DNA/RNA_pol_sf"/>
</dbReference>
<protein>
    <submittedName>
        <fullName evidence="2">DNA polymerase theta-like</fullName>
    </submittedName>
</protein>
<evidence type="ECO:0000259" key="1">
    <source>
        <dbReference type="Pfam" id="PF00476"/>
    </source>
</evidence>
<reference evidence="2 3" key="1">
    <citation type="journal article" date="2015" name="Proc. Natl. Acad. Sci. U.S.A.">
        <title>The resurrection genome of Boea hygrometrica: A blueprint for survival of dehydration.</title>
        <authorList>
            <person name="Xiao L."/>
            <person name="Yang G."/>
            <person name="Zhang L."/>
            <person name="Yang X."/>
            <person name="Zhao S."/>
            <person name="Ji Z."/>
            <person name="Zhou Q."/>
            <person name="Hu M."/>
            <person name="Wang Y."/>
            <person name="Chen M."/>
            <person name="Xu Y."/>
            <person name="Jin H."/>
            <person name="Xiao X."/>
            <person name="Hu G."/>
            <person name="Bao F."/>
            <person name="Hu Y."/>
            <person name="Wan P."/>
            <person name="Li L."/>
            <person name="Deng X."/>
            <person name="Kuang T."/>
            <person name="Xiang C."/>
            <person name="Zhu J.K."/>
            <person name="Oliver M.J."/>
            <person name="He Y."/>
        </authorList>
    </citation>
    <scope>NUCLEOTIDE SEQUENCE [LARGE SCALE GENOMIC DNA]</scope>
    <source>
        <strain evidence="3">cv. XS01</strain>
    </source>
</reference>
<name>A0A2Z7BI22_9LAMI</name>
<dbReference type="GO" id="GO:0003677">
    <property type="term" value="F:DNA binding"/>
    <property type="evidence" value="ECO:0007669"/>
    <property type="project" value="InterPro"/>
</dbReference>
<dbReference type="Proteomes" id="UP000250235">
    <property type="component" value="Unassembled WGS sequence"/>
</dbReference>
<organism evidence="2 3">
    <name type="scientific">Dorcoceras hygrometricum</name>
    <dbReference type="NCBI Taxonomy" id="472368"/>
    <lineage>
        <taxon>Eukaryota</taxon>
        <taxon>Viridiplantae</taxon>
        <taxon>Streptophyta</taxon>
        <taxon>Embryophyta</taxon>
        <taxon>Tracheophyta</taxon>
        <taxon>Spermatophyta</taxon>
        <taxon>Magnoliopsida</taxon>
        <taxon>eudicotyledons</taxon>
        <taxon>Gunneridae</taxon>
        <taxon>Pentapetalae</taxon>
        <taxon>asterids</taxon>
        <taxon>lamiids</taxon>
        <taxon>Lamiales</taxon>
        <taxon>Gesneriaceae</taxon>
        <taxon>Didymocarpoideae</taxon>
        <taxon>Trichosporeae</taxon>
        <taxon>Loxocarpinae</taxon>
        <taxon>Dorcoceras</taxon>
    </lineage>
</organism>
<dbReference type="GO" id="GO:0006261">
    <property type="term" value="P:DNA-templated DNA replication"/>
    <property type="evidence" value="ECO:0007669"/>
    <property type="project" value="InterPro"/>
</dbReference>
<evidence type="ECO:0000313" key="2">
    <source>
        <dbReference type="EMBL" id="KZV31631.1"/>
    </source>
</evidence>
<gene>
    <name evidence="2" type="ORF">F511_00435</name>
</gene>
<feature type="domain" description="DNA-directed DNA polymerase family A palm" evidence="1">
    <location>
        <begin position="2"/>
        <end position="80"/>
    </location>
</feature>
<dbReference type="SUPFAM" id="SSF56672">
    <property type="entry name" value="DNA/RNA polymerases"/>
    <property type="match status" value="1"/>
</dbReference>
<dbReference type="Pfam" id="PF00476">
    <property type="entry name" value="DNA_pol_A"/>
    <property type="match status" value="1"/>
</dbReference>
<dbReference type="AlphaFoldDB" id="A0A2Z7BI22"/>
<dbReference type="GO" id="GO:0006302">
    <property type="term" value="P:double-strand break repair"/>
    <property type="evidence" value="ECO:0007669"/>
    <property type="project" value="TreeGrafter"/>
</dbReference>
<proteinExistence type="predicted"/>
<dbReference type="InterPro" id="IPR002298">
    <property type="entry name" value="DNA_polymerase_A"/>
</dbReference>
<dbReference type="EMBL" id="KV007458">
    <property type="protein sequence ID" value="KZV31631.1"/>
    <property type="molecule type" value="Genomic_DNA"/>
</dbReference>
<dbReference type="Gene3D" id="3.30.70.370">
    <property type="match status" value="1"/>
</dbReference>
<dbReference type="PANTHER" id="PTHR10133:SF62">
    <property type="entry name" value="DNA POLYMERASE THETA"/>
    <property type="match status" value="1"/>
</dbReference>
<dbReference type="GO" id="GO:0003887">
    <property type="term" value="F:DNA-directed DNA polymerase activity"/>
    <property type="evidence" value="ECO:0007669"/>
    <property type="project" value="InterPro"/>
</dbReference>
<evidence type="ECO:0000313" key="3">
    <source>
        <dbReference type="Proteomes" id="UP000250235"/>
    </source>
</evidence>
<sequence>MKGSAADIVKLAMIYIHDVIGEDSEASLPSFINGEEFLMLKHRCRILLQVHDELVLEADSSVVKEAGLLLQTCMERAVSLLGIVFKKVNMDFMLIESLEVKLTIAIPRFFLHYLSWSRFPLLPPFIFFYPATSGLGILT</sequence>